<protein>
    <recommendedName>
        <fullName evidence="9">rRNA maturation RNase YbeY</fullName>
    </recommendedName>
</protein>
<dbReference type="AlphaFoldDB" id="A0A382H1N0"/>
<dbReference type="Gene3D" id="3.40.390.30">
    <property type="entry name" value="Metalloproteases ('zincins'), catalytic domain"/>
    <property type="match status" value="1"/>
</dbReference>
<dbReference type="PANTHER" id="PTHR46986:SF1">
    <property type="entry name" value="ENDORIBONUCLEASE YBEY, CHLOROPLASTIC"/>
    <property type="match status" value="1"/>
</dbReference>
<dbReference type="GO" id="GO:0046872">
    <property type="term" value="F:metal ion binding"/>
    <property type="evidence" value="ECO:0007669"/>
    <property type="project" value="UniProtKB-KW"/>
</dbReference>
<dbReference type="NCBIfam" id="TIGR00043">
    <property type="entry name" value="rRNA maturation RNase YbeY"/>
    <property type="match status" value="1"/>
</dbReference>
<sequence>VDTVQVDINVLVFPPFKRRVTARRIKQVVKAALVVGASNIPSEVADAKRQEVSLVIADDDSLLELNRTYRGLNEVTDVLSFSPYYVGHYEGNQQRISGDLDLEFPEPFDDAGDLGEVVVSYPQAKRQALQAKRPVALEVDMLVAHGVLHLLGYDHVEAEEEQEMFMLQDKALAIIQPGSVRS</sequence>
<evidence type="ECO:0000313" key="8">
    <source>
        <dbReference type="EMBL" id="SVB81160.1"/>
    </source>
</evidence>
<comment type="similarity">
    <text evidence="2">Belongs to the endoribonuclease YbeY family.</text>
</comment>
<name>A0A382H1N0_9ZZZZ</name>
<dbReference type="GO" id="GO:0004222">
    <property type="term" value="F:metalloendopeptidase activity"/>
    <property type="evidence" value="ECO:0007669"/>
    <property type="project" value="InterPro"/>
</dbReference>
<keyword evidence="5" id="KW-0255">Endonuclease</keyword>
<evidence type="ECO:0000256" key="4">
    <source>
        <dbReference type="ARBA" id="ARBA00022723"/>
    </source>
</evidence>
<dbReference type="InterPro" id="IPR002036">
    <property type="entry name" value="YbeY"/>
</dbReference>
<keyword evidence="4" id="KW-0479">Metal-binding</keyword>
<dbReference type="Pfam" id="PF02130">
    <property type="entry name" value="YbeY"/>
    <property type="match status" value="1"/>
</dbReference>
<proteinExistence type="inferred from homology"/>
<gene>
    <name evidence="8" type="ORF">METZ01_LOCUS234014</name>
</gene>
<dbReference type="PROSITE" id="PS01306">
    <property type="entry name" value="UPF0054"/>
    <property type="match status" value="1"/>
</dbReference>
<evidence type="ECO:0000256" key="6">
    <source>
        <dbReference type="ARBA" id="ARBA00022801"/>
    </source>
</evidence>
<dbReference type="InterPro" id="IPR020549">
    <property type="entry name" value="YbeY_CS"/>
</dbReference>
<dbReference type="SUPFAM" id="SSF55486">
    <property type="entry name" value="Metalloproteases ('zincins'), catalytic domain"/>
    <property type="match status" value="1"/>
</dbReference>
<evidence type="ECO:0000256" key="1">
    <source>
        <dbReference type="ARBA" id="ARBA00001947"/>
    </source>
</evidence>
<keyword evidence="7" id="KW-0862">Zinc</keyword>
<dbReference type="HAMAP" id="MF_00009">
    <property type="entry name" value="Endoribonucl_YbeY"/>
    <property type="match status" value="1"/>
</dbReference>
<feature type="non-terminal residue" evidence="8">
    <location>
        <position position="1"/>
    </location>
</feature>
<evidence type="ECO:0000256" key="2">
    <source>
        <dbReference type="ARBA" id="ARBA00010875"/>
    </source>
</evidence>
<dbReference type="GO" id="GO:0004519">
    <property type="term" value="F:endonuclease activity"/>
    <property type="evidence" value="ECO:0007669"/>
    <property type="project" value="UniProtKB-KW"/>
</dbReference>
<reference evidence="8" key="1">
    <citation type="submission" date="2018-05" db="EMBL/GenBank/DDBJ databases">
        <authorList>
            <person name="Lanie J.A."/>
            <person name="Ng W.-L."/>
            <person name="Kazmierczak K.M."/>
            <person name="Andrzejewski T.M."/>
            <person name="Davidsen T.M."/>
            <person name="Wayne K.J."/>
            <person name="Tettelin H."/>
            <person name="Glass J.I."/>
            <person name="Rusch D."/>
            <person name="Podicherti R."/>
            <person name="Tsui H.-C.T."/>
            <person name="Winkler M.E."/>
        </authorList>
    </citation>
    <scope>NUCLEOTIDE SEQUENCE</scope>
</reference>
<organism evidence="8">
    <name type="scientific">marine metagenome</name>
    <dbReference type="NCBI Taxonomy" id="408172"/>
    <lineage>
        <taxon>unclassified sequences</taxon>
        <taxon>metagenomes</taxon>
        <taxon>ecological metagenomes</taxon>
    </lineage>
</organism>
<keyword evidence="3" id="KW-0540">Nuclease</keyword>
<accession>A0A382H1N0</accession>
<comment type="cofactor">
    <cofactor evidence="1">
        <name>Zn(2+)</name>
        <dbReference type="ChEBI" id="CHEBI:29105"/>
    </cofactor>
</comment>
<evidence type="ECO:0000256" key="7">
    <source>
        <dbReference type="ARBA" id="ARBA00022833"/>
    </source>
</evidence>
<keyword evidence="6" id="KW-0378">Hydrolase</keyword>
<evidence type="ECO:0000256" key="3">
    <source>
        <dbReference type="ARBA" id="ARBA00022722"/>
    </source>
</evidence>
<evidence type="ECO:0000256" key="5">
    <source>
        <dbReference type="ARBA" id="ARBA00022759"/>
    </source>
</evidence>
<dbReference type="PANTHER" id="PTHR46986">
    <property type="entry name" value="ENDORIBONUCLEASE YBEY, CHLOROPLASTIC"/>
    <property type="match status" value="1"/>
</dbReference>
<dbReference type="EMBL" id="UINC01058651">
    <property type="protein sequence ID" value="SVB81160.1"/>
    <property type="molecule type" value="Genomic_DNA"/>
</dbReference>
<evidence type="ECO:0008006" key="9">
    <source>
        <dbReference type="Google" id="ProtNLM"/>
    </source>
</evidence>
<dbReference type="GO" id="GO:0006364">
    <property type="term" value="P:rRNA processing"/>
    <property type="evidence" value="ECO:0007669"/>
    <property type="project" value="InterPro"/>
</dbReference>
<dbReference type="InterPro" id="IPR023091">
    <property type="entry name" value="MetalPrtase_cat_dom_sf_prd"/>
</dbReference>